<feature type="signal peptide" evidence="1">
    <location>
        <begin position="1"/>
        <end position="21"/>
    </location>
</feature>
<accession>A0A368ZB67</accession>
<evidence type="ECO:0000313" key="2">
    <source>
        <dbReference type="EMBL" id="RCW90038.1"/>
    </source>
</evidence>
<dbReference type="AlphaFoldDB" id="A0A368ZB67"/>
<dbReference type="PROSITE" id="PS51257">
    <property type="entry name" value="PROKAR_LIPOPROTEIN"/>
    <property type="match status" value="1"/>
</dbReference>
<organism evidence="2 3">
    <name type="scientific">Winogradskyella arenosi</name>
    <dbReference type="NCBI Taxonomy" id="533325"/>
    <lineage>
        <taxon>Bacteria</taxon>
        <taxon>Pseudomonadati</taxon>
        <taxon>Bacteroidota</taxon>
        <taxon>Flavobacteriia</taxon>
        <taxon>Flavobacteriales</taxon>
        <taxon>Flavobacteriaceae</taxon>
        <taxon>Winogradskyella</taxon>
    </lineage>
</organism>
<comment type="caution">
    <text evidence="2">The sequence shown here is derived from an EMBL/GenBank/DDBJ whole genome shotgun (WGS) entry which is preliminary data.</text>
</comment>
<dbReference type="EMBL" id="QPJO01000006">
    <property type="protein sequence ID" value="RCW90038.1"/>
    <property type="molecule type" value="Genomic_DNA"/>
</dbReference>
<dbReference type="InterPro" id="IPR024079">
    <property type="entry name" value="MetalloPept_cat_dom_sf"/>
</dbReference>
<evidence type="ECO:0008006" key="4">
    <source>
        <dbReference type="Google" id="ProtNLM"/>
    </source>
</evidence>
<protein>
    <recommendedName>
        <fullName evidence="4">Membrane metalloprotease</fullName>
    </recommendedName>
</protein>
<dbReference type="Gene3D" id="3.40.390.10">
    <property type="entry name" value="Collagenase (Catalytic Domain)"/>
    <property type="match status" value="1"/>
</dbReference>
<sequence length="258" mass="28548">MVYKILAISVLLLLITGCATENTLNDGQADDVNVSLNRQNVGTSAHDFLSDDTYTSLLIEMVYVEGFDPQQSSISNLITFINNRTYKPDGVTVEKRSIASPGLETYSIQDIADIEMAERTHYNTEDQMTLWVYFSDGQASSNTETNVVLGTAYWNSSFVLFEDSIQSVSNGPFDPDRELLETTVITHEFGHLLGLTNLGTPMETEHEDEAHPKHCNNENCLMYWSSESSAGLENMINMSAAPELDNACLNDLLAHGGK</sequence>
<feature type="chain" id="PRO_5016711486" description="Membrane metalloprotease" evidence="1">
    <location>
        <begin position="22"/>
        <end position="258"/>
    </location>
</feature>
<reference evidence="2 3" key="1">
    <citation type="submission" date="2018-07" db="EMBL/GenBank/DDBJ databases">
        <title>Genomic Encyclopedia of Type Strains, Phase III (KMG-III): the genomes of soil and plant-associated and newly described type strains.</title>
        <authorList>
            <person name="Whitman W."/>
        </authorList>
    </citation>
    <scope>NUCLEOTIDE SEQUENCE [LARGE SCALE GENOMIC DNA]</scope>
    <source>
        <strain evidence="2 3">CECT 7958</strain>
    </source>
</reference>
<dbReference type="GO" id="GO:0008237">
    <property type="term" value="F:metallopeptidase activity"/>
    <property type="evidence" value="ECO:0007669"/>
    <property type="project" value="InterPro"/>
</dbReference>
<gene>
    <name evidence="2" type="ORF">DFQ08_106145</name>
</gene>
<dbReference type="RefSeq" id="WP_114310936.1">
    <property type="nucleotide sequence ID" value="NZ_QPJO01000006.1"/>
</dbReference>
<dbReference type="SUPFAM" id="SSF55486">
    <property type="entry name" value="Metalloproteases ('zincins'), catalytic domain"/>
    <property type="match status" value="1"/>
</dbReference>
<name>A0A368ZB67_9FLAO</name>
<keyword evidence="1" id="KW-0732">Signal</keyword>
<evidence type="ECO:0000313" key="3">
    <source>
        <dbReference type="Proteomes" id="UP000253436"/>
    </source>
</evidence>
<dbReference type="Proteomes" id="UP000253436">
    <property type="component" value="Unassembled WGS sequence"/>
</dbReference>
<proteinExistence type="predicted"/>
<dbReference type="OrthoDB" id="1121673at2"/>
<evidence type="ECO:0000256" key="1">
    <source>
        <dbReference type="SAM" id="SignalP"/>
    </source>
</evidence>
<keyword evidence="3" id="KW-1185">Reference proteome</keyword>